<comment type="cofactor">
    <cofactor evidence="1">
        <name>FAD</name>
        <dbReference type="ChEBI" id="CHEBI:57692"/>
    </cofactor>
</comment>
<keyword evidence="7" id="KW-1185">Reference proteome</keyword>
<evidence type="ECO:0000313" key="7">
    <source>
        <dbReference type="Proteomes" id="UP000242313"/>
    </source>
</evidence>
<organism evidence="6 7">
    <name type="scientific">Pseudomonas abyssi</name>
    <dbReference type="NCBI Taxonomy" id="170540"/>
    <lineage>
        <taxon>Bacteria</taxon>
        <taxon>Pseudomonadati</taxon>
        <taxon>Pseudomonadota</taxon>
        <taxon>Gammaproteobacteria</taxon>
        <taxon>Pseudomonadales</taxon>
        <taxon>Pseudomonadaceae</taxon>
        <taxon>Pseudomonas</taxon>
    </lineage>
</organism>
<dbReference type="Gene3D" id="3.50.50.100">
    <property type="match status" value="1"/>
</dbReference>
<evidence type="ECO:0000259" key="5">
    <source>
        <dbReference type="Pfam" id="PF07992"/>
    </source>
</evidence>
<protein>
    <submittedName>
        <fullName evidence="6">Pyridine nucleotide-disulfide oxidoreductase</fullName>
    </submittedName>
</protein>
<dbReference type="Proteomes" id="UP000242313">
    <property type="component" value="Unassembled WGS sequence"/>
</dbReference>
<comment type="caution">
    <text evidence="6">The sequence shown here is derived from an EMBL/GenBank/DDBJ whole genome shotgun (WGS) entry which is preliminary data.</text>
</comment>
<sequence>MMAAPLIMVGAGHAHLVTLRDWIKQGYRAPAGSLLVTPEPDAWYSGMMPGLLAGRWQAEQCRAALAPLCRAAGISLQLDRLSTLDAERSTLQLASGAQLTGQVISLDCGAGNPAPANSDGSVELIGAKPFGTLYRRWRQWRHAATPARIAVLGGGPAAVELVLALQRALPSCQLTLICAGQLLGAQPHRAARITRTLLTKRGIPLYEQHEINRIQGGSLLTGDGRAVRTDAVVLATGTAAAPWQEASALATDGAGFIRITDTLQSQSHPHILASGDCATLAGCPHSGVYAVRQGAVLGHNLRALLTGSPALHHFQPQPRALALLATADAQALACYGPLALRSRAARRLKDHLDSGFMRSLQVS</sequence>
<dbReference type="InterPro" id="IPR036188">
    <property type="entry name" value="FAD/NAD-bd_sf"/>
</dbReference>
<dbReference type="AlphaFoldDB" id="A0A2A3MLQ4"/>
<dbReference type="GO" id="GO:0003955">
    <property type="term" value="F:NAD(P)H dehydrogenase (quinone) activity"/>
    <property type="evidence" value="ECO:0007669"/>
    <property type="project" value="TreeGrafter"/>
</dbReference>
<dbReference type="EMBL" id="NTMR01000003">
    <property type="protein sequence ID" value="PBK05741.1"/>
    <property type="molecule type" value="Genomic_DNA"/>
</dbReference>
<reference evidence="6 7" key="1">
    <citation type="submission" date="2017-09" db="EMBL/GenBank/DDBJ databases">
        <title>Pseudomonas abyssi sp. nov. isolated from Abyssopelagic Water.</title>
        <authorList>
            <person name="Wei Y."/>
        </authorList>
    </citation>
    <scope>NUCLEOTIDE SEQUENCE [LARGE SCALE GENOMIC DNA]</scope>
    <source>
        <strain evidence="6 7">MT5</strain>
    </source>
</reference>
<keyword evidence="2" id="KW-0285">Flavoprotein</keyword>
<dbReference type="Pfam" id="PF07992">
    <property type="entry name" value="Pyr_redox_2"/>
    <property type="match status" value="1"/>
</dbReference>
<dbReference type="SUPFAM" id="SSF51905">
    <property type="entry name" value="FAD/NAD(P)-binding domain"/>
    <property type="match status" value="2"/>
</dbReference>
<name>A0A2A3MLQ4_9PSED</name>
<feature type="domain" description="FAD/NAD(P)-binding" evidence="5">
    <location>
        <begin position="7"/>
        <end position="294"/>
    </location>
</feature>
<dbReference type="PANTHER" id="PTHR42913:SF9">
    <property type="entry name" value="SLR1591 PROTEIN"/>
    <property type="match status" value="1"/>
</dbReference>
<dbReference type="PANTHER" id="PTHR42913">
    <property type="entry name" value="APOPTOSIS-INDUCING FACTOR 1"/>
    <property type="match status" value="1"/>
</dbReference>
<evidence type="ECO:0000313" key="6">
    <source>
        <dbReference type="EMBL" id="PBK05741.1"/>
    </source>
</evidence>
<dbReference type="GO" id="GO:0019646">
    <property type="term" value="P:aerobic electron transport chain"/>
    <property type="evidence" value="ECO:0007669"/>
    <property type="project" value="TreeGrafter"/>
</dbReference>
<dbReference type="RefSeq" id="WP_096003680.1">
    <property type="nucleotide sequence ID" value="NZ_NTMR01000003.1"/>
</dbReference>
<keyword evidence="4" id="KW-0560">Oxidoreductase</keyword>
<gene>
    <name evidence="6" type="ORF">CNQ84_04380</name>
</gene>
<proteinExistence type="predicted"/>
<evidence type="ECO:0000256" key="2">
    <source>
        <dbReference type="ARBA" id="ARBA00022630"/>
    </source>
</evidence>
<evidence type="ECO:0000256" key="1">
    <source>
        <dbReference type="ARBA" id="ARBA00001974"/>
    </source>
</evidence>
<evidence type="ECO:0000256" key="4">
    <source>
        <dbReference type="ARBA" id="ARBA00023002"/>
    </source>
</evidence>
<keyword evidence="3" id="KW-0274">FAD</keyword>
<evidence type="ECO:0000256" key="3">
    <source>
        <dbReference type="ARBA" id="ARBA00022827"/>
    </source>
</evidence>
<dbReference type="InterPro" id="IPR023753">
    <property type="entry name" value="FAD/NAD-binding_dom"/>
</dbReference>
<accession>A0A2A3MLQ4</accession>
<dbReference type="InterPro" id="IPR051169">
    <property type="entry name" value="NADH-Q_oxidoreductase"/>
</dbReference>